<dbReference type="AlphaFoldDB" id="A0A4Y5P3G7"/>
<evidence type="ECO:0000256" key="14">
    <source>
        <dbReference type="SAM" id="Phobius"/>
    </source>
</evidence>
<keyword evidence="15" id="KW-0934">Plastid</keyword>
<dbReference type="GO" id="GO:0042549">
    <property type="term" value="P:photosystem II stabilization"/>
    <property type="evidence" value="ECO:0007669"/>
    <property type="project" value="InterPro"/>
</dbReference>
<evidence type="ECO:0000256" key="5">
    <source>
        <dbReference type="ARBA" id="ARBA00022531"/>
    </source>
</evidence>
<keyword evidence="6 12" id="KW-0812">Transmembrane</keyword>
<evidence type="ECO:0000256" key="6">
    <source>
        <dbReference type="ARBA" id="ARBA00022692"/>
    </source>
</evidence>
<dbReference type="RefSeq" id="YP_009667506.1">
    <property type="nucleotide sequence ID" value="NC_043776.1"/>
</dbReference>
<accession>A0A4Y5P3G7</accession>
<keyword evidence="8 12" id="KW-0793">Thylakoid</keyword>
<dbReference type="PANTHER" id="PTHR34971:SF2">
    <property type="entry name" value="PHOTOSYSTEM II REACTION CENTER PROTEIN Z"/>
    <property type="match status" value="1"/>
</dbReference>
<dbReference type="Pfam" id="PF01737">
    <property type="entry name" value="Ycf9"/>
    <property type="match status" value="1"/>
</dbReference>
<geneLocation type="chloroplast" evidence="15"/>
<dbReference type="SUPFAM" id="SSF161055">
    <property type="entry name" value="PsbZ-like"/>
    <property type="match status" value="1"/>
</dbReference>
<protein>
    <recommendedName>
        <fullName evidence="3 12">Photosystem II reaction center protein Z</fullName>
        <shortName evidence="12">PSII-Z</shortName>
    </recommendedName>
</protein>
<evidence type="ECO:0000256" key="13">
    <source>
        <dbReference type="RuleBase" id="RU003472"/>
    </source>
</evidence>
<evidence type="ECO:0000256" key="1">
    <source>
        <dbReference type="ARBA" id="ARBA00004141"/>
    </source>
</evidence>
<proteinExistence type="inferred from homology"/>
<feature type="transmembrane region" description="Helical" evidence="14">
    <location>
        <begin position="39"/>
        <end position="61"/>
    </location>
</feature>
<dbReference type="InterPro" id="IPR002644">
    <property type="entry name" value="PSII_PsbZ"/>
</dbReference>
<dbReference type="GO" id="GO:0009539">
    <property type="term" value="C:photosystem II reaction center"/>
    <property type="evidence" value="ECO:0007669"/>
    <property type="project" value="InterPro"/>
</dbReference>
<name>A0A4Y5P3G7_9CHLO</name>
<dbReference type="EMBL" id="MK580484">
    <property type="protein sequence ID" value="QCW57809.1"/>
    <property type="molecule type" value="Genomic_DNA"/>
</dbReference>
<feature type="transmembrane region" description="Helical" evidence="14">
    <location>
        <begin position="6"/>
        <end position="27"/>
    </location>
</feature>
<evidence type="ECO:0000256" key="11">
    <source>
        <dbReference type="ARBA" id="ARBA00038734"/>
    </source>
</evidence>
<keyword evidence="4 12" id="KW-0674">Reaction center</keyword>
<keyword evidence="9 12" id="KW-0472">Membrane</keyword>
<dbReference type="HAMAP" id="MF_00644">
    <property type="entry name" value="PSII_PsbZ"/>
    <property type="match status" value="1"/>
</dbReference>
<dbReference type="InterPro" id="IPR036512">
    <property type="entry name" value="PSII_PsbZ_sf"/>
</dbReference>
<evidence type="ECO:0000256" key="2">
    <source>
        <dbReference type="ARBA" id="ARBA00008367"/>
    </source>
</evidence>
<organism evidence="15">
    <name type="scientific">Trentepohlia odorata</name>
    <dbReference type="NCBI Taxonomy" id="2576626"/>
    <lineage>
        <taxon>Eukaryota</taxon>
        <taxon>Viridiplantae</taxon>
        <taxon>Chlorophyta</taxon>
        <taxon>core chlorophytes</taxon>
        <taxon>Ulvophyceae</taxon>
        <taxon>TCBD clade</taxon>
        <taxon>Trentepohliales</taxon>
        <taxon>Trentepohliaceae</taxon>
        <taxon>Trentepohlia</taxon>
    </lineage>
</organism>
<dbReference type="GO" id="GO:0009535">
    <property type="term" value="C:chloroplast thylakoid membrane"/>
    <property type="evidence" value="ECO:0007669"/>
    <property type="project" value="UniProtKB-SubCell"/>
</dbReference>
<reference evidence="15" key="1">
    <citation type="journal article" date="2019" name="Int. J. Mol. Sci.">
        <title>Characterization of the Chloroplast Genome of Trentepohlia odorata (Trentepohliales, Chlorophyta), and Discussion of its Taxonomy.</title>
        <authorList>
            <person name="Zhu H."/>
            <person name="Hu Y."/>
            <person name="Liu F."/>
            <person name="Hu Z."/>
            <person name="Liu G."/>
        </authorList>
    </citation>
    <scope>NUCLEOTIDE SEQUENCE</scope>
</reference>
<evidence type="ECO:0000256" key="3">
    <source>
        <dbReference type="ARBA" id="ARBA00021665"/>
    </source>
</evidence>
<dbReference type="GO" id="GO:0015979">
    <property type="term" value="P:photosynthesis"/>
    <property type="evidence" value="ECO:0007669"/>
    <property type="project" value="UniProtKB-UniRule"/>
</dbReference>
<evidence type="ECO:0000256" key="4">
    <source>
        <dbReference type="ARBA" id="ARBA00022469"/>
    </source>
</evidence>
<evidence type="ECO:0000256" key="10">
    <source>
        <dbReference type="ARBA" id="ARBA00023276"/>
    </source>
</evidence>
<gene>
    <name evidence="12 15" type="primary">psbZ</name>
</gene>
<dbReference type="GeneID" id="40872504"/>
<keyword evidence="15" id="KW-0150">Chloroplast</keyword>
<keyword evidence="5 12" id="KW-0602">Photosynthesis</keyword>
<evidence type="ECO:0000313" key="15">
    <source>
        <dbReference type="EMBL" id="QCW57809.1"/>
    </source>
</evidence>
<dbReference type="NCBIfam" id="TIGR03043">
    <property type="entry name" value="PS_II_psbZ"/>
    <property type="match status" value="1"/>
</dbReference>
<comment type="subunit">
    <text evidence="11 12">PSII is composed of 1 copy each of membrane proteins PsbA, PsbB, PsbC, PsbD, PsbE, PsbF, PsbH, PsbI, PsbJ, PsbK, PsbL, PsbM, PsbT, PsbY, PsbZ, Psb30/Ycf12, at least 3 peripheral proteins of the oxygen-evolving complex and a large number of cofactors. It forms dimeric complexes.</text>
</comment>
<comment type="subcellular location">
    <subcellularLocation>
        <location evidence="1">Membrane</location>
        <topology evidence="1">Multi-pass membrane protein</topology>
    </subcellularLocation>
    <subcellularLocation>
        <location evidence="12">Plastid</location>
        <location evidence="12">Chloroplast thylakoid membrane</location>
        <topology evidence="12">Multi-pass membrane protein</topology>
    </subcellularLocation>
</comment>
<comment type="function">
    <text evidence="12">May control the interaction of photosystem II (PSII) cores with the light-harvesting antenna, regulates electron flow through the 2 photosystem reaction centers. PSII is a light-driven water plastoquinone oxidoreductase, using light energy to abstract electrons from H(2)O, generating a proton gradient subsequently used for ATP formation.</text>
</comment>
<evidence type="ECO:0000256" key="7">
    <source>
        <dbReference type="ARBA" id="ARBA00022989"/>
    </source>
</evidence>
<dbReference type="Gene3D" id="1.10.287.740">
    <property type="entry name" value="Photosystem II PsbZ, reaction centre"/>
    <property type="match status" value="1"/>
</dbReference>
<evidence type="ECO:0000256" key="8">
    <source>
        <dbReference type="ARBA" id="ARBA00023078"/>
    </source>
</evidence>
<evidence type="ECO:0000256" key="9">
    <source>
        <dbReference type="ARBA" id="ARBA00023136"/>
    </source>
</evidence>
<sequence length="62" mass="7111">MISLFQFLLFGFIAISFALAVFIPISFGNYDTWIKNKRLVFLGVSVWFSFVFFLGISNSFVS</sequence>
<keyword evidence="10 12" id="KW-0604">Photosystem II</keyword>
<comment type="function">
    <text evidence="13">Controls the interaction of photosystem II (PSII) cores with the light-harvesting antenna, regulates electron flow through the 2 photosystem reaction centers. PSII is a light-driven water plastoquinone oxidoreductase, using light energy to abstract electrons from H(2)O, generating a proton gradient subsequently used for ATP formation.</text>
</comment>
<dbReference type="PANTHER" id="PTHR34971">
    <property type="entry name" value="PHOTOSYSTEM II REACTION CENTER PROTEIN Z"/>
    <property type="match status" value="1"/>
</dbReference>
<evidence type="ECO:0000256" key="12">
    <source>
        <dbReference type="HAMAP-Rule" id="MF_00644"/>
    </source>
</evidence>
<comment type="similarity">
    <text evidence="2 12 13">Belongs to the PsbZ family.</text>
</comment>
<keyword evidence="7 12" id="KW-1133">Transmembrane helix</keyword>